<protein>
    <submittedName>
        <fullName evidence="2">Endonuclease/exonuclease/phosphatase family protein</fullName>
    </submittedName>
</protein>
<evidence type="ECO:0000259" key="1">
    <source>
        <dbReference type="Pfam" id="PF03372"/>
    </source>
</evidence>
<keyword evidence="3" id="KW-1185">Reference proteome</keyword>
<dbReference type="EMBL" id="JARXHW010000004">
    <property type="protein sequence ID" value="MDQ8206455.1"/>
    <property type="molecule type" value="Genomic_DNA"/>
</dbReference>
<gene>
    <name evidence="2" type="ORF">QEH52_02965</name>
</gene>
<keyword evidence="2" id="KW-0378">Hydrolase</keyword>
<organism evidence="2 3">
    <name type="scientific">Thalassobacterium maritimum</name>
    <dbReference type="NCBI Taxonomy" id="3041265"/>
    <lineage>
        <taxon>Bacteria</taxon>
        <taxon>Pseudomonadati</taxon>
        <taxon>Verrucomicrobiota</taxon>
        <taxon>Opitutia</taxon>
        <taxon>Puniceicoccales</taxon>
        <taxon>Coraliomargaritaceae</taxon>
        <taxon>Thalassobacterium</taxon>
    </lineage>
</organism>
<dbReference type="PANTHER" id="PTHR14859:SF1">
    <property type="entry name" value="PGAP2-INTERACTING PROTEIN"/>
    <property type="match status" value="1"/>
</dbReference>
<keyword evidence="2" id="KW-0255">Endonuclease</keyword>
<sequence length="239" mass="27807">MRILSYNIHGCIGRDGRESPDRILDVIRQTDADIVGLQEVHSDDSLDRDFLRKLEHLPYRSVLYGKTLRKPNADYGNMLLLREPPEQVQRIELPNLHGGEPRGAIIADIRYSGQRLRILSTHLDLRVKARRLQTRSLLPHLSQEHCENCILLGDLNEWLPWRSHFRQFIVNFDACSKLRTFPIKPCLFALDRIAIKGEISHCEFKTVDSRLAKIASDHRPLVCDLSWKNAFHRQLPPRR</sequence>
<comment type="caution">
    <text evidence="2">The sequence shown here is derived from an EMBL/GenBank/DDBJ whole genome shotgun (WGS) entry which is preliminary data.</text>
</comment>
<dbReference type="RefSeq" id="WP_308948526.1">
    <property type="nucleotide sequence ID" value="NZ_JARXHW010000004.1"/>
</dbReference>
<dbReference type="Gene3D" id="3.60.10.10">
    <property type="entry name" value="Endonuclease/exonuclease/phosphatase"/>
    <property type="match status" value="1"/>
</dbReference>
<dbReference type="Pfam" id="PF03372">
    <property type="entry name" value="Exo_endo_phos"/>
    <property type="match status" value="1"/>
</dbReference>
<keyword evidence="2" id="KW-0540">Nuclease</keyword>
<dbReference type="SUPFAM" id="SSF56219">
    <property type="entry name" value="DNase I-like"/>
    <property type="match status" value="1"/>
</dbReference>
<dbReference type="PANTHER" id="PTHR14859">
    <property type="entry name" value="CALCOFLUOR WHITE HYPERSENSITIVE PROTEIN PRECURSOR"/>
    <property type="match status" value="1"/>
</dbReference>
<name>A0ABU1AQP1_9BACT</name>
<accession>A0ABU1AQP1</accession>
<dbReference type="InterPro" id="IPR005135">
    <property type="entry name" value="Endo/exonuclease/phosphatase"/>
</dbReference>
<evidence type="ECO:0000313" key="2">
    <source>
        <dbReference type="EMBL" id="MDQ8206455.1"/>
    </source>
</evidence>
<feature type="domain" description="Endonuclease/exonuclease/phosphatase" evidence="1">
    <location>
        <begin position="4"/>
        <end position="218"/>
    </location>
</feature>
<reference evidence="2 3" key="1">
    <citation type="submission" date="2023-04" db="EMBL/GenBank/DDBJ databases">
        <title>A novel bacteria isolated from coastal sediment.</title>
        <authorList>
            <person name="Liu X.-J."/>
            <person name="Du Z.-J."/>
        </authorList>
    </citation>
    <scope>NUCLEOTIDE SEQUENCE [LARGE SCALE GENOMIC DNA]</scope>
    <source>
        <strain evidence="2 3">SDUM461003</strain>
    </source>
</reference>
<dbReference type="Proteomes" id="UP001225316">
    <property type="component" value="Unassembled WGS sequence"/>
</dbReference>
<evidence type="ECO:0000313" key="3">
    <source>
        <dbReference type="Proteomes" id="UP001225316"/>
    </source>
</evidence>
<dbReference type="InterPro" id="IPR051916">
    <property type="entry name" value="GPI-anchor_lipid_remodeler"/>
</dbReference>
<dbReference type="InterPro" id="IPR036691">
    <property type="entry name" value="Endo/exonu/phosph_ase_sf"/>
</dbReference>
<proteinExistence type="predicted"/>
<dbReference type="GO" id="GO:0004519">
    <property type="term" value="F:endonuclease activity"/>
    <property type="evidence" value="ECO:0007669"/>
    <property type="project" value="UniProtKB-KW"/>
</dbReference>